<dbReference type="InterPro" id="IPR012338">
    <property type="entry name" value="Beta-lactam/transpept-like"/>
</dbReference>
<feature type="region of interest" description="Disordered" evidence="1">
    <location>
        <begin position="222"/>
        <end position="272"/>
    </location>
</feature>
<protein>
    <recommendedName>
        <fullName evidence="4">DUF937 domain-containing protein</fullName>
    </recommendedName>
</protein>
<dbReference type="AlphaFoldDB" id="A0A286IED2"/>
<dbReference type="OrthoDB" id="5526542at2"/>
<evidence type="ECO:0008006" key="4">
    <source>
        <dbReference type="Google" id="ProtNLM"/>
    </source>
</evidence>
<dbReference type="Proteomes" id="UP000219465">
    <property type="component" value="Unassembled WGS sequence"/>
</dbReference>
<dbReference type="RefSeq" id="WP_097108872.1">
    <property type="nucleotide sequence ID" value="NZ_OCPC01000005.1"/>
</dbReference>
<proteinExistence type="predicted"/>
<gene>
    <name evidence="2" type="ORF">SAMN05877838_3310</name>
</gene>
<dbReference type="EMBL" id="OCPC01000005">
    <property type="protein sequence ID" value="SOE18387.1"/>
    <property type="molecule type" value="Genomic_DNA"/>
</dbReference>
<feature type="compositionally biased region" description="Basic and acidic residues" evidence="1">
    <location>
        <begin position="244"/>
        <end position="257"/>
    </location>
</feature>
<keyword evidence="3" id="KW-1185">Reference proteome</keyword>
<dbReference type="SUPFAM" id="SSF56601">
    <property type="entry name" value="beta-lactamase/transpeptidase-like"/>
    <property type="match status" value="1"/>
</dbReference>
<dbReference type="Pfam" id="PF06078">
    <property type="entry name" value="DUF937"/>
    <property type="match status" value="1"/>
</dbReference>
<organism evidence="2 3">
    <name type="scientific">Hoeflea halophila</name>
    <dbReference type="NCBI Taxonomy" id="714899"/>
    <lineage>
        <taxon>Bacteria</taxon>
        <taxon>Pseudomonadati</taxon>
        <taxon>Pseudomonadota</taxon>
        <taxon>Alphaproteobacteria</taxon>
        <taxon>Hyphomicrobiales</taxon>
        <taxon>Rhizobiaceae</taxon>
        <taxon>Hoeflea</taxon>
    </lineage>
</organism>
<evidence type="ECO:0000313" key="2">
    <source>
        <dbReference type="EMBL" id="SOE18387.1"/>
    </source>
</evidence>
<name>A0A286IED2_9HYPH</name>
<evidence type="ECO:0000313" key="3">
    <source>
        <dbReference type="Proteomes" id="UP000219465"/>
    </source>
</evidence>
<evidence type="ECO:0000256" key="1">
    <source>
        <dbReference type="SAM" id="MobiDB-lite"/>
    </source>
</evidence>
<reference evidence="3" key="1">
    <citation type="submission" date="2017-08" db="EMBL/GenBank/DDBJ databases">
        <authorList>
            <person name="Varghese N."/>
            <person name="Submissions S."/>
        </authorList>
    </citation>
    <scope>NUCLEOTIDE SEQUENCE [LARGE SCALE GENOMIC DNA]</scope>
    <source>
        <strain evidence="3">KCTC 23107</strain>
    </source>
</reference>
<sequence>MMPLYDMMMRAQNGEAMRAMAKQFGLNEAQMDQAMAALMPAFSTALKRNVSNPMDMSNFLSALAGGNHAQYFENIHNAFTPQGMQEGNGILGHLFGSREVSRAVAAQAEAATGIGREIYKQMLPMLATAIMGGLFKQSTAQETSHAQSSAMGGVNPIGDLISEMMRQGMGGARAKPTPKASPMDNPLGQVLEGMFGGAVQQQAPKGEDNPFANNPLGQIFQDMLSGGMGGGQARQAPEPDEPSEPDRMPSGRERNPYDDLFGQMFESGKEVPKGYQKNLESIFDLYLKGIKQQR</sequence>
<dbReference type="InterPro" id="IPR009282">
    <property type="entry name" value="DUF937"/>
</dbReference>
<accession>A0A286IED2</accession>